<dbReference type="RefSeq" id="WP_305002729.1">
    <property type="nucleotide sequence ID" value="NZ_JAUQUB010000001.1"/>
</dbReference>
<keyword evidence="1" id="KW-0472">Membrane</keyword>
<protein>
    <submittedName>
        <fullName evidence="3">DUF2510 domain-containing protein</fullName>
    </submittedName>
</protein>
<name>A0ABT9BMU3_9MICO</name>
<dbReference type="EMBL" id="JAUQUB010000001">
    <property type="protein sequence ID" value="MDO7882351.1"/>
    <property type="molecule type" value="Genomic_DNA"/>
</dbReference>
<evidence type="ECO:0000259" key="2">
    <source>
        <dbReference type="Pfam" id="PF10708"/>
    </source>
</evidence>
<feature type="transmembrane region" description="Helical" evidence="1">
    <location>
        <begin position="160"/>
        <end position="179"/>
    </location>
</feature>
<evidence type="ECO:0000256" key="1">
    <source>
        <dbReference type="SAM" id="Phobius"/>
    </source>
</evidence>
<dbReference type="InterPro" id="IPR018929">
    <property type="entry name" value="DUF2510"/>
</dbReference>
<gene>
    <name evidence="3" type="ORF">Q5716_08960</name>
</gene>
<feature type="domain" description="DUF2510" evidence="2">
    <location>
        <begin position="10"/>
        <end position="42"/>
    </location>
</feature>
<accession>A0ABT9BMU3</accession>
<feature type="transmembrane region" description="Helical" evidence="1">
    <location>
        <begin position="59"/>
        <end position="76"/>
    </location>
</feature>
<comment type="caution">
    <text evidence="3">The sequence shown here is derived from an EMBL/GenBank/DDBJ whole genome shotgun (WGS) entry which is preliminary data.</text>
</comment>
<dbReference type="Proteomes" id="UP001241072">
    <property type="component" value="Unassembled WGS sequence"/>
</dbReference>
<evidence type="ECO:0000313" key="4">
    <source>
        <dbReference type="Proteomes" id="UP001241072"/>
    </source>
</evidence>
<sequence length="182" mass="19439">MSGSTPLPPAGWYPDPAGTPRARWWDGTAWTDTYQQPLPPAAPRPVLVAPAGTNPTTPWIWVIVVTAAAVAVVTFLSATGTPTTERNYLTVGDLMTVGAVLVGSAVHTLSAWLDYRSLTARGVPRPFHWAWMLFSLATPLVYVIGRFVVLGRRGIGTGMLPLWITSAIAVVSFMANGVAARL</sequence>
<dbReference type="Pfam" id="PF10708">
    <property type="entry name" value="DUF2510"/>
    <property type="match status" value="1"/>
</dbReference>
<organism evidence="3 4">
    <name type="scientific">Antiquaquibacter soli</name>
    <dbReference type="NCBI Taxonomy" id="3064523"/>
    <lineage>
        <taxon>Bacteria</taxon>
        <taxon>Bacillati</taxon>
        <taxon>Actinomycetota</taxon>
        <taxon>Actinomycetes</taxon>
        <taxon>Micrococcales</taxon>
        <taxon>Microbacteriaceae</taxon>
        <taxon>Antiquaquibacter</taxon>
    </lineage>
</organism>
<proteinExistence type="predicted"/>
<feature type="transmembrane region" description="Helical" evidence="1">
    <location>
        <begin position="129"/>
        <end position="148"/>
    </location>
</feature>
<keyword evidence="4" id="KW-1185">Reference proteome</keyword>
<evidence type="ECO:0000313" key="3">
    <source>
        <dbReference type="EMBL" id="MDO7882351.1"/>
    </source>
</evidence>
<feature type="transmembrane region" description="Helical" evidence="1">
    <location>
        <begin position="88"/>
        <end position="109"/>
    </location>
</feature>
<keyword evidence="1" id="KW-0812">Transmembrane</keyword>
<reference evidence="3 4" key="1">
    <citation type="submission" date="2023-07" db="EMBL/GenBank/DDBJ databases">
        <title>Protaetiibacter sp. nov WY-16 isolated from soil.</title>
        <authorList>
            <person name="Liu B."/>
            <person name="Wan Y."/>
        </authorList>
    </citation>
    <scope>NUCLEOTIDE SEQUENCE [LARGE SCALE GENOMIC DNA]</scope>
    <source>
        <strain evidence="3 4">WY-16</strain>
    </source>
</reference>
<keyword evidence="1" id="KW-1133">Transmembrane helix</keyword>